<keyword evidence="2" id="KW-1185">Reference proteome</keyword>
<dbReference type="OrthoDB" id="9803968at2"/>
<comment type="caution">
    <text evidence="1">The sequence shown here is derived from an EMBL/GenBank/DDBJ whole genome shotgun (WGS) entry which is preliminary data.</text>
</comment>
<name>A0A318KNF1_9NOCA</name>
<sequence length="99" mass="10702">MAGYGTYEIGQIAVLSPPEHQRPDLLHTVGRPVPGVRVSIRGSTGGVFTPSQSLSVDEVTAWVRAEIGEAYAPEGYRGGGSRRRVYIYRLCGRNISLAN</sequence>
<dbReference type="Proteomes" id="UP000247569">
    <property type="component" value="Unassembled WGS sequence"/>
</dbReference>
<reference evidence="1 2" key="1">
    <citation type="submission" date="2018-05" db="EMBL/GenBank/DDBJ databases">
        <title>Genomic Encyclopedia of Type Strains, Phase IV (KMG-IV): sequencing the most valuable type-strain genomes for metagenomic binning, comparative biology and taxonomic classification.</title>
        <authorList>
            <person name="Goeker M."/>
        </authorList>
    </citation>
    <scope>NUCLEOTIDE SEQUENCE [LARGE SCALE GENOMIC DNA]</scope>
    <source>
        <strain evidence="1 2">DSM 44704</strain>
    </source>
</reference>
<organism evidence="1 2">
    <name type="scientific">Nocardia tenerifensis</name>
    <dbReference type="NCBI Taxonomy" id="228006"/>
    <lineage>
        <taxon>Bacteria</taxon>
        <taxon>Bacillati</taxon>
        <taxon>Actinomycetota</taxon>
        <taxon>Actinomycetes</taxon>
        <taxon>Mycobacteriales</taxon>
        <taxon>Nocardiaceae</taxon>
        <taxon>Nocardia</taxon>
    </lineage>
</organism>
<evidence type="ECO:0000313" key="1">
    <source>
        <dbReference type="EMBL" id="PXX63955.1"/>
    </source>
</evidence>
<dbReference type="EMBL" id="QJKF01000005">
    <property type="protein sequence ID" value="PXX63955.1"/>
    <property type="molecule type" value="Genomic_DNA"/>
</dbReference>
<gene>
    <name evidence="1" type="ORF">DFR70_105137</name>
</gene>
<dbReference type="RefSeq" id="WP_040737283.1">
    <property type="nucleotide sequence ID" value="NZ_QJKF01000005.1"/>
</dbReference>
<proteinExistence type="predicted"/>
<evidence type="ECO:0000313" key="2">
    <source>
        <dbReference type="Proteomes" id="UP000247569"/>
    </source>
</evidence>
<accession>A0A318KNF1</accession>
<protein>
    <submittedName>
        <fullName evidence="1">Uncharacterized protein</fullName>
    </submittedName>
</protein>
<dbReference type="AlphaFoldDB" id="A0A318KNF1"/>